<evidence type="ECO:0008006" key="4">
    <source>
        <dbReference type="Google" id="ProtNLM"/>
    </source>
</evidence>
<feature type="transmembrane region" description="Helical" evidence="1">
    <location>
        <begin position="151"/>
        <end position="175"/>
    </location>
</feature>
<gene>
    <name evidence="2" type="ORF">GCM10009838_43270</name>
</gene>
<feature type="transmembrane region" description="Helical" evidence="1">
    <location>
        <begin position="12"/>
        <end position="34"/>
    </location>
</feature>
<organism evidence="2 3">
    <name type="scientific">Catenulispora subtropica</name>
    <dbReference type="NCBI Taxonomy" id="450798"/>
    <lineage>
        <taxon>Bacteria</taxon>
        <taxon>Bacillati</taxon>
        <taxon>Actinomycetota</taxon>
        <taxon>Actinomycetes</taxon>
        <taxon>Catenulisporales</taxon>
        <taxon>Catenulisporaceae</taxon>
        <taxon>Catenulispora</taxon>
    </lineage>
</organism>
<keyword evidence="1" id="KW-0472">Membrane</keyword>
<name>A0ABP5DF34_9ACTN</name>
<reference evidence="3" key="1">
    <citation type="journal article" date="2019" name="Int. J. Syst. Evol. Microbiol.">
        <title>The Global Catalogue of Microorganisms (GCM) 10K type strain sequencing project: providing services to taxonomists for standard genome sequencing and annotation.</title>
        <authorList>
            <consortium name="The Broad Institute Genomics Platform"/>
            <consortium name="The Broad Institute Genome Sequencing Center for Infectious Disease"/>
            <person name="Wu L."/>
            <person name="Ma J."/>
        </authorList>
    </citation>
    <scope>NUCLEOTIDE SEQUENCE [LARGE SCALE GENOMIC DNA]</scope>
    <source>
        <strain evidence="3">JCM 16013</strain>
    </source>
</reference>
<evidence type="ECO:0000313" key="3">
    <source>
        <dbReference type="Proteomes" id="UP001499854"/>
    </source>
</evidence>
<evidence type="ECO:0000256" key="1">
    <source>
        <dbReference type="SAM" id="Phobius"/>
    </source>
</evidence>
<evidence type="ECO:0000313" key="2">
    <source>
        <dbReference type="EMBL" id="GAA1977976.1"/>
    </source>
</evidence>
<accession>A0ABP5DF34</accession>
<keyword evidence="3" id="KW-1185">Reference proteome</keyword>
<feature type="transmembrane region" description="Helical" evidence="1">
    <location>
        <begin position="40"/>
        <end position="61"/>
    </location>
</feature>
<comment type="caution">
    <text evidence="2">The sequence shown here is derived from an EMBL/GenBank/DDBJ whole genome shotgun (WGS) entry which is preliminary data.</text>
</comment>
<dbReference type="RefSeq" id="WP_344658899.1">
    <property type="nucleotide sequence ID" value="NZ_BAAAQM010000024.1"/>
</dbReference>
<keyword evidence="1" id="KW-1133">Transmembrane helix</keyword>
<proteinExistence type="predicted"/>
<keyword evidence="1" id="KW-0812">Transmembrane</keyword>
<protein>
    <recommendedName>
        <fullName evidence="4">DUF3592 domain-containing protein</fullName>
    </recommendedName>
</protein>
<dbReference type="Proteomes" id="UP001499854">
    <property type="component" value="Unassembled WGS sequence"/>
</dbReference>
<dbReference type="EMBL" id="BAAAQM010000024">
    <property type="protein sequence ID" value="GAA1977976.1"/>
    <property type="molecule type" value="Genomic_DNA"/>
</dbReference>
<sequence>MAGKWSATAKGTRYVLIAALLYIMEAIVILATAFSRPTGYADLVMGAFTSAFGTGLAAAALRTDYLRAMRLRWRLRDGAERAQATVAAVVAFHNSEFTYPVFEYATPDGVTHRHADASSRALAVGDTADVRYLPSEADFAVGPLSRFNAAVFLFLGLLGAMLLVMMPVMTVQSILN</sequence>